<name>A0ABM7P6M6_9BACT</name>
<keyword evidence="10" id="KW-1185">Reference proteome</keyword>
<feature type="transmembrane region" description="Helical" evidence="8">
    <location>
        <begin position="167"/>
        <end position="188"/>
    </location>
</feature>
<evidence type="ECO:0000313" key="9">
    <source>
        <dbReference type="EMBL" id="BCS88601.1"/>
    </source>
</evidence>
<keyword evidence="7 8" id="KW-0472">Membrane</keyword>
<evidence type="ECO:0000256" key="4">
    <source>
        <dbReference type="ARBA" id="ARBA00022475"/>
    </source>
</evidence>
<comment type="subcellular location">
    <subcellularLocation>
        <location evidence="1">Cell membrane</location>
        <topology evidence="1">Multi-pass membrane protein</topology>
    </subcellularLocation>
</comment>
<dbReference type="InterPro" id="IPR002549">
    <property type="entry name" value="AI-2E-like"/>
</dbReference>
<evidence type="ECO:0000256" key="3">
    <source>
        <dbReference type="ARBA" id="ARBA00022448"/>
    </source>
</evidence>
<dbReference type="PANTHER" id="PTHR21716">
    <property type="entry name" value="TRANSMEMBRANE PROTEIN"/>
    <property type="match status" value="1"/>
</dbReference>
<accession>A0ABM7P6M6</accession>
<evidence type="ECO:0000256" key="1">
    <source>
        <dbReference type="ARBA" id="ARBA00004651"/>
    </source>
</evidence>
<evidence type="ECO:0000256" key="8">
    <source>
        <dbReference type="SAM" id="Phobius"/>
    </source>
</evidence>
<evidence type="ECO:0000256" key="6">
    <source>
        <dbReference type="ARBA" id="ARBA00022989"/>
    </source>
</evidence>
<evidence type="ECO:0000256" key="7">
    <source>
        <dbReference type="ARBA" id="ARBA00023136"/>
    </source>
</evidence>
<evidence type="ECO:0000256" key="2">
    <source>
        <dbReference type="ARBA" id="ARBA00009773"/>
    </source>
</evidence>
<gene>
    <name evidence="9" type="ORF">PSDVSF_18430</name>
</gene>
<sequence>MFTSDKPYTLDSVVRLLLGVGFFLGLIWLLGFLSNVLIPFVVALLVAYLLNPLTCFIQKYVKSRGIAVAVTLIGLVAFIVGVFMVIVPMMATELTHMGRVLSELVNNAEFATKVSKHLPPDVWQWLRNIASQQEVRDLFSSTGAADAAQSFLDTIIPGVKGLAQGTASFLAGFLGLGIIILYLVFLLADFGKIKENWQEYLPAGIRDSVTGFLGEFEKTMSLYFRGQISIALIVGVLMSIGFTLIDLPLGIVLGMIIGILNIAPYLGAVGMVPAVLLAALDSLEAGESVWIGVGLVVAVMAIVQTIQEVFLVPKIQGESLGLSPWLILLSLSVWGKLLGFLGLLIALPMTCLCLSYYRRMLAQTATAE</sequence>
<protein>
    <submittedName>
        <fullName evidence="9">AI-2E family transporter</fullName>
    </submittedName>
</protein>
<proteinExistence type="inferred from homology"/>
<feature type="transmembrane region" description="Helical" evidence="8">
    <location>
        <begin position="251"/>
        <end position="277"/>
    </location>
</feature>
<evidence type="ECO:0000256" key="5">
    <source>
        <dbReference type="ARBA" id="ARBA00022692"/>
    </source>
</evidence>
<evidence type="ECO:0000313" key="10">
    <source>
        <dbReference type="Proteomes" id="UP001053296"/>
    </source>
</evidence>
<comment type="similarity">
    <text evidence="2">Belongs to the autoinducer-2 exporter (AI-2E) (TC 2.A.86) family.</text>
</comment>
<keyword evidence="3" id="KW-0813">Transport</keyword>
<dbReference type="Pfam" id="PF01594">
    <property type="entry name" value="AI-2E_transport"/>
    <property type="match status" value="1"/>
</dbReference>
<dbReference type="PANTHER" id="PTHR21716:SF53">
    <property type="entry name" value="PERMEASE PERM-RELATED"/>
    <property type="match status" value="1"/>
</dbReference>
<feature type="transmembrane region" description="Helical" evidence="8">
    <location>
        <begin position="326"/>
        <end position="354"/>
    </location>
</feature>
<organism evidence="9 10">
    <name type="scientific">Pseudodesulfovibrio sediminis</name>
    <dbReference type="NCBI Taxonomy" id="2810563"/>
    <lineage>
        <taxon>Bacteria</taxon>
        <taxon>Pseudomonadati</taxon>
        <taxon>Thermodesulfobacteriota</taxon>
        <taxon>Desulfovibrionia</taxon>
        <taxon>Desulfovibrionales</taxon>
        <taxon>Desulfovibrionaceae</taxon>
    </lineage>
</organism>
<reference evidence="9" key="1">
    <citation type="journal article" date="2022" name="Arch. Microbiol.">
        <title>Pseudodesulfovibrio sediminis sp. nov., a mesophilic and neutrophilic sulfate-reducing bacterium isolated from sediment of a brackish lake.</title>
        <authorList>
            <person name="Takahashi A."/>
            <person name="Kojima H."/>
            <person name="Watanabe M."/>
            <person name="Fukui M."/>
        </authorList>
    </citation>
    <scope>NUCLEOTIDE SEQUENCE</scope>
    <source>
        <strain evidence="9">SF6</strain>
    </source>
</reference>
<feature type="transmembrane region" description="Helical" evidence="8">
    <location>
        <begin position="66"/>
        <end position="91"/>
    </location>
</feature>
<feature type="transmembrane region" description="Helical" evidence="8">
    <location>
        <begin position="12"/>
        <end position="30"/>
    </location>
</feature>
<feature type="transmembrane region" description="Helical" evidence="8">
    <location>
        <begin position="289"/>
        <end position="306"/>
    </location>
</feature>
<dbReference type="EMBL" id="AP024485">
    <property type="protein sequence ID" value="BCS88601.1"/>
    <property type="molecule type" value="Genomic_DNA"/>
</dbReference>
<feature type="transmembrane region" description="Helical" evidence="8">
    <location>
        <begin position="222"/>
        <end position="245"/>
    </location>
</feature>
<dbReference type="Proteomes" id="UP001053296">
    <property type="component" value="Chromosome"/>
</dbReference>
<dbReference type="RefSeq" id="WP_229590596.1">
    <property type="nucleotide sequence ID" value="NZ_AP024485.1"/>
</dbReference>
<keyword evidence="4" id="KW-1003">Cell membrane</keyword>
<feature type="transmembrane region" description="Helical" evidence="8">
    <location>
        <begin position="36"/>
        <end position="54"/>
    </location>
</feature>
<keyword evidence="6 8" id="KW-1133">Transmembrane helix</keyword>
<keyword evidence="5 8" id="KW-0812">Transmembrane</keyword>